<accession>A0ABX1MFW1</accession>
<evidence type="ECO:0000313" key="2">
    <source>
        <dbReference type="Proteomes" id="UP000762253"/>
    </source>
</evidence>
<dbReference type="Proteomes" id="UP000762253">
    <property type="component" value="Unassembled WGS sequence"/>
</dbReference>
<proteinExistence type="predicted"/>
<reference evidence="1 2" key="1">
    <citation type="submission" date="2018-06" db="EMBL/GenBank/DDBJ databases">
        <title>Comparative genomics of Brasilonema spp. strains.</title>
        <authorList>
            <person name="Alvarenga D.O."/>
            <person name="Fiore M.F."/>
            <person name="Varani A.M."/>
        </authorList>
    </citation>
    <scope>NUCLEOTIDE SEQUENCE [LARGE SCALE GENOMIC DNA]</scope>
    <source>
        <strain evidence="1 2">UFV-OR1</strain>
    </source>
</reference>
<comment type="caution">
    <text evidence="1">The sequence shown here is derived from an EMBL/GenBank/DDBJ whole genome shotgun (WGS) entry which is preliminary data.</text>
</comment>
<dbReference type="EMBL" id="QMEC01000147">
    <property type="protein sequence ID" value="NMF66283.1"/>
    <property type="molecule type" value="Genomic_DNA"/>
</dbReference>
<organism evidence="1 2">
    <name type="scientific">Brasilonema octagenarum UFV-OR1</name>
    <dbReference type="NCBI Taxonomy" id="417115"/>
    <lineage>
        <taxon>Bacteria</taxon>
        <taxon>Bacillati</taxon>
        <taxon>Cyanobacteriota</taxon>
        <taxon>Cyanophyceae</taxon>
        <taxon>Nostocales</taxon>
        <taxon>Scytonemataceae</taxon>
        <taxon>Brasilonema</taxon>
        <taxon>Octagenarum group</taxon>
    </lineage>
</organism>
<evidence type="ECO:0008006" key="3">
    <source>
        <dbReference type="Google" id="ProtNLM"/>
    </source>
</evidence>
<keyword evidence="2" id="KW-1185">Reference proteome</keyword>
<dbReference type="RefSeq" id="WP_169267850.1">
    <property type="nucleotide sequence ID" value="NZ_QMEC01000147.1"/>
</dbReference>
<protein>
    <recommendedName>
        <fullName evidence="3">Helix-turn-helix domain-containing protein</fullName>
    </recommendedName>
</protein>
<evidence type="ECO:0000313" key="1">
    <source>
        <dbReference type="EMBL" id="NMF66283.1"/>
    </source>
</evidence>
<sequence length="212" mass="24229">MTLPPHLRSDNLSQKFAEANEHWNLDKLYRDIADAKQQERRRQCKQLTQTEKACLRGLLCGYSPTEIATELNREPNGLRVELSRGLYRYIETSTDTCIKGWYNISKLLENAGYRLQQNCKKYHIPQVEEPVYASGSVASNVSTIQNPNSSISPLSKKRFKKGVHWSEAINMSLIILSIGCSLDGKTIASSSIDDMMKLREVEIGQYWQDKQK</sequence>
<name>A0ABX1MFW1_9CYAN</name>
<gene>
    <name evidence="1" type="ORF">DP115_27520</name>
</gene>